<evidence type="ECO:0000313" key="1">
    <source>
        <dbReference type="EMBL" id="GAG30776.1"/>
    </source>
</evidence>
<protein>
    <submittedName>
        <fullName evidence="1">Uncharacterized protein</fullName>
    </submittedName>
</protein>
<reference evidence="1" key="1">
    <citation type="journal article" date="2014" name="Front. Microbiol.">
        <title>High frequency of phylogenetically diverse reductive dehalogenase-homologous genes in deep subseafloor sedimentary metagenomes.</title>
        <authorList>
            <person name="Kawai M."/>
            <person name="Futagami T."/>
            <person name="Toyoda A."/>
            <person name="Takaki Y."/>
            <person name="Nishi S."/>
            <person name="Hori S."/>
            <person name="Arai W."/>
            <person name="Tsubouchi T."/>
            <person name="Morono Y."/>
            <person name="Uchiyama I."/>
            <person name="Ito T."/>
            <person name="Fujiyama A."/>
            <person name="Inagaki F."/>
            <person name="Takami H."/>
        </authorList>
    </citation>
    <scope>NUCLEOTIDE SEQUENCE</scope>
    <source>
        <strain evidence="1">Expedition CK06-06</strain>
    </source>
</reference>
<accession>X0Y1I9</accession>
<dbReference type="AlphaFoldDB" id="X0Y1I9"/>
<organism evidence="1">
    <name type="scientific">marine sediment metagenome</name>
    <dbReference type="NCBI Taxonomy" id="412755"/>
    <lineage>
        <taxon>unclassified sequences</taxon>
        <taxon>metagenomes</taxon>
        <taxon>ecological metagenomes</taxon>
    </lineage>
</organism>
<name>X0Y1I9_9ZZZZ</name>
<comment type="caution">
    <text evidence="1">The sequence shown here is derived from an EMBL/GenBank/DDBJ whole genome shotgun (WGS) entry which is preliminary data.</text>
</comment>
<feature type="non-terminal residue" evidence="1">
    <location>
        <position position="131"/>
    </location>
</feature>
<gene>
    <name evidence="1" type="ORF">S01H1_73672</name>
</gene>
<sequence length="131" mass="13787">MRCLRTNYPTAPLKRTVMSLAVMLALAPAALAQDFAIDWWTVDGGGEMFSSGGDFELSGTIGQPDAGTLAGGDYALTGGFWFEQVCGDCNYDGGVDLFDFQGFETCLSGPDGGLEPGCSCLDFDGDEDVDL</sequence>
<dbReference type="EMBL" id="BARS01049238">
    <property type="protein sequence ID" value="GAG30776.1"/>
    <property type="molecule type" value="Genomic_DNA"/>
</dbReference>
<proteinExistence type="predicted"/>